<accession>A0ABR0E5K6</accession>
<feature type="region of interest" description="Disordered" evidence="1">
    <location>
        <begin position="1"/>
        <end position="34"/>
    </location>
</feature>
<evidence type="ECO:0000313" key="3">
    <source>
        <dbReference type="Proteomes" id="UP001305779"/>
    </source>
</evidence>
<evidence type="ECO:0000256" key="1">
    <source>
        <dbReference type="SAM" id="MobiDB-lite"/>
    </source>
</evidence>
<comment type="caution">
    <text evidence="2">The sequence shown here is derived from an EMBL/GenBank/DDBJ whole genome shotgun (WGS) entry which is preliminary data.</text>
</comment>
<keyword evidence="3" id="KW-1185">Reference proteome</keyword>
<dbReference type="Proteomes" id="UP001305779">
    <property type="component" value="Unassembled WGS sequence"/>
</dbReference>
<feature type="compositionally biased region" description="Polar residues" evidence="1">
    <location>
        <begin position="1"/>
        <end position="30"/>
    </location>
</feature>
<evidence type="ECO:0000313" key="2">
    <source>
        <dbReference type="EMBL" id="KAK4496702.1"/>
    </source>
</evidence>
<proteinExistence type="predicted"/>
<name>A0ABR0E5K6_ZASCE</name>
<dbReference type="EMBL" id="JAXOVC010000010">
    <property type="protein sequence ID" value="KAK4496702.1"/>
    <property type="molecule type" value="Genomic_DNA"/>
</dbReference>
<gene>
    <name evidence="2" type="ORF">PRZ48_012685</name>
</gene>
<sequence length="233" mass="26402">MSNLERPPTYSSIDPRQQKPSSTSSATTPQDSEHTLTLHRAQDHARSTGIHIKQASTTLYYVGHYNNPAQSSDIILYAGYDALGPWLAQLRFEQYSKDLRVYVGDLKSPVKDDWDVVRCADGGVFGEDEWRFECRSGNTKTRLHWTRTKDSRLGASRWGLRDFKLVDEGRDVVVAVYVEKHLGERALRGSVRFLEGVEGRVEVAGLMVLLGLLDKTRRFMGSVRRAFPNVNGW</sequence>
<reference evidence="2 3" key="1">
    <citation type="journal article" date="2023" name="G3 (Bethesda)">
        <title>A chromosome-level genome assembly of Zasmidium syzygii isolated from banana leaves.</title>
        <authorList>
            <person name="van Westerhoven A.C."/>
            <person name="Mehrabi R."/>
            <person name="Talebi R."/>
            <person name="Steentjes M.B.F."/>
            <person name="Corcolon B."/>
            <person name="Chong P.A."/>
            <person name="Kema G.H.J."/>
            <person name="Seidl M.F."/>
        </authorList>
    </citation>
    <scope>NUCLEOTIDE SEQUENCE [LARGE SCALE GENOMIC DNA]</scope>
    <source>
        <strain evidence="2 3">P124</strain>
    </source>
</reference>
<protein>
    <submittedName>
        <fullName evidence="2">Uncharacterized protein</fullName>
    </submittedName>
</protein>
<organism evidence="2 3">
    <name type="scientific">Zasmidium cellare</name>
    <name type="common">Wine cellar mold</name>
    <name type="synonym">Racodium cellare</name>
    <dbReference type="NCBI Taxonomy" id="395010"/>
    <lineage>
        <taxon>Eukaryota</taxon>
        <taxon>Fungi</taxon>
        <taxon>Dikarya</taxon>
        <taxon>Ascomycota</taxon>
        <taxon>Pezizomycotina</taxon>
        <taxon>Dothideomycetes</taxon>
        <taxon>Dothideomycetidae</taxon>
        <taxon>Mycosphaerellales</taxon>
        <taxon>Mycosphaerellaceae</taxon>
        <taxon>Zasmidium</taxon>
    </lineage>
</organism>